<feature type="transmembrane region" description="Helical" evidence="1">
    <location>
        <begin position="79"/>
        <end position="112"/>
    </location>
</feature>
<keyword evidence="4" id="KW-1185">Reference proteome</keyword>
<evidence type="ECO:0000259" key="2">
    <source>
        <dbReference type="Pfam" id="PF07331"/>
    </source>
</evidence>
<keyword evidence="1" id="KW-0812">Transmembrane</keyword>
<sequence length="169" mass="18251">MVDLRHTDKIGSGLFLALAAGIFVVTADFPQGIGETGPAYYPRVLAALLAGFALLQLGWSLKRDGVRSHEIDPAAAKRVVGAFLLVVCYVLLLPWFGFVLTTVGFLAVSMWYSGVRSPLRLAAVAVGLTVLLYYVFVVFLRVPLPESPLIPVARYLPSVVWAPSLGVLH</sequence>
<comment type="caution">
    <text evidence="3">The sequence shown here is derived from an EMBL/GenBank/DDBJ whole genome shotgun (WGS) entry which is preliminary data.</text>
</comment>
<feature type="transmembrane region" description="Helical" evidence="1">
    <location>
        <begin position="39"/>
        <end position="59"/>
    </location>
</feature>
<dbReference type="AlphaFoldDB" id="A0A3R7FVQ1"/>
<dbReference type="EMBL" id="RAPO01000002">
    <property type="protein sequence ID" value="RKD95171.1"/>
    <property type="molecule type" value="Genomic_DNA"/>
</dbReference>
<keyword evidence="1" id="KW-0472">Membrane</keyword>
<accession>A0A3R7FVQ1</accession>
<dbReference type="Proteomes" id="UP000283805">
    <property type="component" value="Unassembled WGS sequence"/>
</dbReference>
<protein>
    <submittedName>
        <fullName evidence="3">Tripartite tricarboxylate transporter TctB family protein</fullName>
    </submittedName>
</protein>
<evidence type="ECO:0000313" key="4">
    <source>
        <dbReference type="Proteomes" id="UP000283805"/>
    </source>
</evidence>
<dbReference type="InterPro" id="IPR009936">
    <property type="entry name" value="DUF1468"/>
</dbReference>
<organism evidence="3 4">
    <name type="scientific">Halopiger aswanensis</name>
    <dbReference type="NCBI Taxonomy" id="148449"/>
    <lineage>
        <taxon>Archaea</taxon>
        <taxon>Methanobacteriati</taxon>
        <taxon>Methanobacteriota</taxon>
        <taxon>Stenosarchaea group</taxon>
        <taxon>Halobacteria</taxon>
        <taxon>Halobacteriales</taxon>
        <taxon>Natrialbaceae</taxon>
        <taxon>Halopiger</taxon>
    </lineage>
</organism>
<keyword evidence="1" id="KW-1133">Transmembrane helix</keyword>
<feature type="transmembrane region" description="Helical" evidence="1">
    <location>
        <begin position="12"/>
        <end position="33"/>
    </location>
</feature>
<reference evidence="3 4" key="1">
    <citation type="submission" date="2018-09" db="EMBL/GenBank/DDBJ databases">
        <title>Genomic Encyclopedia of Archaeal and Bacterial Type Strains, Phase II (KMG-II): from individual species to whole genera.</title>
        <authorList>
            <person name="Goeker M."/>
        </authorList>
    </citation>
    <scope>NUCLEOTIDE SEQUENCE [LARGE SCALE GENOMIC DNA]</scope>
    <source>
        <strain evidence="3 4">DSM 13151</strain>
    </source>
</reference>
<dbReference type="Pfam" id="PF07331">
    <property type="entry name" value="TctB"/>
    <property type="match status" value="1"/>
</dbReference>
<evidence type="ECO:0000313" key="3">
    <source>
        <dbReference type="EMBL" id="RKD95171.1"/>
    </source>
</evidence>
<feature type="domain" description="DUF1468" evidence="2">
    <location>
        <begin position="12"/>
        <end position="145"/>
    </location>
</feature>
<proteinExistence type="predicted"/>
<feature type="transmembrane region" description="Helical" evidence="1">
    <location>
        <begin position="118"/>
        <end position="140"/>
    </location>
</feature>
<name>A0A3R7FVQ1_9EURY</name>
<gene>
    <name evidence="3" type="ORF">ATJ93_2022</name>
</gene>
<dbReference type="RefSeq" id="WP_245977545.1">
    <property type="nucleotide sequence ID" value="NZ_RAPO01000002.1"/>
</dbReference>
<evidence type="ECO:0000256" key="1">
    <source>
        <dbReference type="SAM" id="Phobius"/>
    </source>
</evidence>